<dbReference type="Proteomes" id="UP000007939">
    <property type="component" value="Chromosome"/>
</dbReference>
<dbReference type="HAMAP" id="MF_01054">
    <property type="entry name" value="UPF0237"/>
    <property type="match status" value="1"/>
</dbReference>
<reference evidence="4" key="1">
    <citation type="submission" date="2011-04" db="EMBL/GenBank/DDBJ databases">
        <title>The complete genome of Spirochaeta coccoides DSM 17374.</title>
        <authorList>
            <person name="Lucas S."/>
            <person name="Copeland A."/>
            <person name="Lapidus A."/>
            <person name="Bruce D."/>
            <person name="Goodwin L."/>
            <person name="Pitluck S."/>
            <person name="Peters L."/>
            <person name="Kyrpides N."/>
            <person name="Mavromatis K."/>
            <person name="Pagani I."/>
            <person name="Ivanova N."/>
            <person name="Ovchinnikova G."/>
            <person name="Lu M."/>
            <person name="Detter J.C."/>
            <person name="Tapia R."/>
            <person name="Han C."/>
            <person name="Land M."/>
            <person name="Hauser L."/>
            <person name="Markowitz V."/>
            <person name="Cheng J.-F."/>
            <person name="Hugenholtz P."/>
            <person name="Woyke T."/>
            <person name="Wu D."/>
            <person name="Spring S."/>
            <person name="Schroeder M."/>
            <person name="Brambilla E."/>
            <person name="Klenk H.-P."/>
            <person name="Eisen J.A."/>
        </authorList>
    </citation>
    <scope>NUCLEOTIDE SEQUENCE [LARGE SCALE GENOMIC DNA]</scope>
    <source>
        <strain evidence="4">ATCC BAA-1237 / DSM 17374 / SPN1</strain>
    </source>
</reference>
<organism evidence="3 4">
    <name type="scientific">Parasphaerochaeta coccoides (strain ATCC BAA-1237 / DSM 17374 / SPN1)</name>
    <name type="common">Sphaerochaeta coccoides</name>
    <dbReference type="NCBI Taxonomy" id="760011"/>
    <lineage>
        <taxon>Bacteria</taxon>
        <taxon>Pseudomonadati</taxon>
        <taxon>Spirochaetota</taxon>
        <taxon>Spirochaetia</taxon>
        <taxon>Spirochaetales</taxon>
        <taxon>Sphaerochaetaceae</taxon>
        <taxon>Parasphaerochaeta</taxon>
    </lineage>
</organism>
<dbReference type="KEGG" id="scc:Spico_1543"/>
<dbReference type="PANTHER" id="PTHR34875">
    <property type="entry name" value="UPF0237 PROTEIN MJ1558"/>
    <property type="match status" value="1"/>
</dbReference>
<dbReference type="eggNOG" id="COG3830">
    <property type="taxonomic scope" value="Bacteria"/>
</dbReference>
<dbReference type="Gene3D" id="3.30.70.260">
    <property type="match status" value="1"/>
</dbReference>
<feature type="domain" description="ACT" evidence="2">
    <location>
        <begin position="32"/>
        <end position="110"/>
    </location>
</feature>
<evidence type="ECO:0000313" key="4">
    <source>
        <dbReference type="Proteomes" id="UP000007939"/>
    </source>
</evidence>
<dbReference type="SUPFAM" id="SSF55021">
    <property type="entry name" value="ACT-like"/>
    <property type="match status" value="1"/>
</dbReference>
<gene>
    <name evidence="3" type="ordered locus">Spico_1543</name>
</gene>
<dbReference type="PANTHER" id="PTHR34875:SF6">
    <property type="entry name" value="UPF0237 PROTEIN MJ1558"/>
    <property type="match status" value="1"/>
</dbReference>
<name>F4GIX8_PARC1</name>
<dbReference type="InterPro" id="IPR022986">
    <property type="entry name" value="UPF0237_ACT"/>
</dbReference>
<sequence length="117" mass="13101">MIFPENAQTPFTNTAKMPYHPLHGRGKMNKSIISVVGRDQVGIIAKVCTYLSENGVNILDISQTIVDGYFTMLMVTDTQKSEKSFLQLCDDLEALGKSIGCVIKLQKDEIFTKMQRI</sequence>
<dbReference type="HOGENOM" id="CLU_155669_0_1_12"/>
<evidence type="ECO:0000256" key="1">
    <source>
        <dbReference type="HAMAP-Rule" id="MF_01054"/>
    </source>
</evidence>
<dbReference type="InterPro" id="IPR045865">
    <property type="entry name" value="ACT-like_dom_sf"/>
</dbReference>
<dbReference type="PROSITE" id="PS51671">
    <property type="entry name" value="ACT"/>
    <property type="match status" value="1"/>
</dbReference>
<dbReference type="InterPro" id="IPR050990">
    <property type="entry name" value="UPF0237/GcvR_regulator"/>
</dbReference>
<dbReference type="NCBIfam" id="NF001220">
    <property type="entry name" value="PRK00194.1"/>
    <property type="match status" value="1"/>
</dbReference>
<accession>F4GIX8</accession>
<reference evidence="3 4" key="2">
    <citation type="journal article" date="2012" name="Stand. Genomic Sci.">
        <title>Complete genome sequence of the termite hindgut bacterium Spirochaeta coccoides type strain (SPN1(T)), reclassification in the genus Sphaerochaeta as Sphaerochaeta coccoides comb. nov. and emendations of the family Spirochaetaceae and the genus Sphaerochaeta.</title>
        <authorList>
            <person name="Abt B."/>
            <person name="Han C."/>
            <person name="Scheuner C."/>
            <person name="Lu M."/>
            <person name="Lapidus A."/>
            <person name="Nolan M."/>
            <person name="Lucas S."/>
            <person name="Hammon N."/>
            <person name="Deshpande S."/>
            <person name="Cheng J.F."/>
            <person name="Tapia R."/>
            <person name="Goodwin L.A."/>
            <person name="Pitluck S."/>
            <person name="Liolios K."/>
            <person name="Pagani I."/>
            <person name="Ivanova N."/>
            <person name="Mavromatis K."/>
            <person name="Mikhailova N."/>
            <person name="Huntemann M."/>
            <person name="Pati A."/>
            <person name="Chen A."/>
            <person name="Palaniappan K."/>
            <person name="Land M."/>
            <person name="Hauser L."/>
            <person name="Brambilla E.M."/>
            <person name="Rohde M."/>
            <person name="Spring S."/>
            <person name="Gronow S."/>
            <person name="Goker M."/>
            <person name="Woyke T."/>
            <person name="Bristow J."/>
            <person name="Eisen J.A."/>
            <person name="Markowitz V."/>
            <person name="Hugenholtz P."/>
            <person name="Kyrpides N.C."/>
            <person name="Klenk H.P."/>
            <person name="Detter J.C."/>
        </authorList>
    </citation>
    <scope>NUCLEOTIDE SEQUENCE [LARGE SCALE GENOMIC DNA]</scope>
    <source>
        <strain evidence="4">ATCC BAA-1237 / DSM 17374 / SPN1</strain>
    </source>
</reference>
<dbReference type="Pfam" id="PF13740">
    <property type="entry name" value="ACT_6"/>
    <property type="match status" value="1"/>
</dbReference>
<evidence type="ECO:0000313" key="3">
    <source>
        <dbReference type="EMBL" id="AEC02746.1"/>
    </source>
</evidence>
<protein>
    <recommendedName>
        <fullName evidence="1">UPF0237 protein Spico_1543</fullName>
    </recommendedName>
</protein>
<evidence type="ECO:0000259" key="2">
    <source>
        <dbReference type="PROSITE" id="PS51671"/>
    </source>
</evidence>
<dbReference type="EMBL" id="CP002659">
    <property type="protein sequence ID" value="AEC02746.1"/>
    <property type="molecule type" value="Genomic_DNA"/>
</dbReference>
<dbReference type="AlphaFoldDB" id="F4GIX8"/>
<dbReference type="STRING" id="760011.Spico_1543"/>
<comment type="similarity">
    <text evidence="1">Belongs to the UPF0237 family.</text>
</comment>
<dbReference type="CDD" id="cd04872">
    <property type="entry name" value="ACT_1ZPV"/>
    <property type="match status" value="1"/>
</dbReference>
<proteinExistence type="inferred from homology"/>
<dbReference type="InterPro" id="IPR002912">
    <property type="entry name" value="ACT_dom"/>
</dbReference>
<keyword evidence="4" id="KW-1185">Reference proteome</keyword>